<sequence>MDVCLLKNEFNRDFRPLLAANYLLLPRGIKDVTTAFAHGQIHGVNKKEPLYLTALDVVIRVKGLLDEEKLHLREHLIACRVHISDDWVDTYGTVEILKYNFGPRGTVRGETDASFKEVVKADGSRIGQADISMIIWSGNQLVWAEAFKGIHCSNNSCAECLATLALLLKCLDLKLFEVQLWSNDHKVIHLITGEEPVDPADVNSLLYLLLKTIRIRFIRLDAVWKWQELMFLADQVVKGGFTIEKALEKLSPHLMGLPLFRVCHM</sequence>
<dbReference type="AlphaFoldDB" id="A0A8T0ML94"/>
<organism evidence="1 2">
    <name type="scientific">Panicum virgatum</name>
    <name type="common">Blackwell switchgrass</name>
    <dbReference type="NCBI Taxonomy" id="38727"/>
    <lineage>
        <taxon>Eukaryota</taxon>
        <taxon>Viridiplantae</taxon>
        <taxon>Streptophyta</taxon>
        <taxon>Embryophyta</taxon>
        <taxon>Tracheophyta</taxon>
        <taxon>Spermatophyta</taxon>
        <taxon>Magnoliopsida</taxon>
        <taxon>Liliopsida</taxon>
        <taxon>Poales</taxon>
        <taxon>Poaceae</taxon>
        <taxon>PACMAD clade</taxon>
        <taxon>Panicoideae</taxon>
        <taxon>Panicodae</taxon>
        <taxon>Paniceae</taxon>
        <taxon>Panicinae</taxon>
        <taxon>Panicum</taxon>
        <taxon>Panicum sect. Hiantes</taxon>
    </lineage>
</organism>
<proteinExistence type="predicted"/>
<name>A0A8T0ML94_PANVG</name>
<dbReference type="Proteomes" id="UP000823388">
    <property type="component" value="Chromosome 9N"/>
</dbReference>
<evidence type="ECO:0008006" key="3">
    <source>
        <dbReference type="Google" id="ProtNLM"/>
    </source>
</evidence>
<comment type="caution">
    <text evidence="1">The sequence shown here is derived from an EMBL/GenBank/DDBJ whole genome shotgun (WGS) entry which is preliminary data.</text>
</comment>
<dbReference type="EMBL" id="CM029054">
    <property type="protein sequence ID" value="KAG2535586.1"/>
    <property type="molecule type" value="Genomic_DNA"/>
</dbReference>
<keyword evidence="2" id="KW-1185">Reference proteome</keyword>
<evidence type="ECO:0000313" key="1">
    <source>
        <dbReference type="EMBL" id="KAG2535586.1"/>
    </source>
</evidence>
<evidence type="ECO:0000313" key="2">
    <source>
        <dbReference type="Proteomes" id="UP000823388"/>
    </source>
</evidence>
<gene>
    <name evidence="1" type="ORF">PVAP13_9NG024000</name>
</gene>
<reference evidence="1" key="1">
    <citation type="submission" date="2020-05" db="EMBL/GenBank/DDBJ databases">
        <title>WGS assembly of Panicum virgatum.</title>
        <authorList>
            <person name="Lovell J.T."/>
            <person name="Jenkins J."/>
            <person name="Shu S."/>
            <person name="Juenger T.E."/>
            <person name="Schmutz J."/>
        </authorList>
    </citation>
    <scope>NUCLEOTIDE SEQUENCE</scope>
    <source>
        <strain evidence="1">AP13</strain>
    </source>
</reference>
<accession>A0A8T0ML94</accession>
<protein>
    <recommendedName>
        <fullName evidence="3">RNase H type-1 domain-containing protein</fullName>
    </recommendedName>
</protein>